<reference evidence="4 5" key="1">
    <citation type="submission" date="2023-10" db="EMBL/GenBank/DDBJ databases">
        <title>Chromosome-scale genome assembly provides insights into flower coloration mechanisms of Canna indica.</title>
        <authorList>
            <person name="Li C."/>
        </authorList>
    </citation>
    <scope>NUCLEOTIDE SEQUENCE [LARGE SCALE GENOMIC DNA]</scope>
    <source>
        <tissue evidence="4">Flower</tissue>
    </source>
</reference>
<accession>A0AAQ3Q0Z9</accession>
<keyword evidence="4" id="KW-0647">Proteasome</keyword>
<dbReference type="Proteomes" id="UP001327560">
    <property type="component" value="Chromosome 1"/>
</dbReference>
<dbReference type="PROSITE" id="PS50088">
    <property type="entry name" value="ANK_REPEAT"/>
    <property type="match status" value="3"/>
</dbReference>
<dbReference type="PRINTS" id="PR01415">
    <property type="entry name" value="ANKYRIN"/>
</dbReference>
<dbReference type="Pfam" id="PF12796">
    <property type="entry name" value="Ank_2"/>
    <property type="match status" value="2"/>
</dbReference>
<keyword evidence="5" id="KW-1185">Reference proteome</keyword>
<dbReference type="GO" id="GO:0000502">
    <property type="term" value="C:proteasome complex"/>
    <property type="evidence" value="ECO:0007669"/>
    <property type="project" value="UniProtKB-KW"/>
</dbReference>
<keyword evidence="1" id="KW-0677">Repeat</keyword>
<proteinExistence type="predicted"/>
<dbReference type="SUPFAM" id="SSF48403">
    <property type="entry name" value="Ankyrin repeat"/>
    <property type="match status" value="1"/>
</dbReference>
<evidence type="ECO:0000256" key="2">
    <source>
        <dbReference type="ARBA" id="ARBA00023043"/>
    </source>
</evidence>
<gene>
    <name evidence="4" type="ORF">Cni_G01400</name>
</gene>
<dbReference type="PANTHER" id="PTHR24171:SF8">
    <property type="entry name" value="BRCA1-ASSOCIATED RING DOMAIN PROTEIN 1"/>
    <property type="match status" value="1"/>
</dbReference>
<dbReference type="SMART" id="SM00248">
    <property type="entry name" value="ANK"/>
    <property type="match status" value="3"/>
</dbReference>
<dbReference type="InterPro" id="IPR036770">
    <property type="entry name" value="Ankyrin_rpt-contain_sf"/>
</dbReference>
<feature type="repeat" description="ANK" evidence="3">
    <location>
        <begin position="74"/>
        <end position="106"/>
    </location>
</feature>
<dbReference type="AlphaFoldDB" id="A0AAQ3Q0Z9"/>
<dbReference type="Gene3D" id="1.25.40.20">
    <property type="entry name" value="Ankyrin repeat-containing domain"/>
    <property type="match status" value="2"/>
</dbReference>
<feature type="repeat" description="ANK" evidence="3">
    <location>
        <begin position="109"/>
        <end position="134"/>
    </location>
</feature>
<dbReference type="GO" id="GO:0004842">
    <property type="term" value="F:ubiquitin-protein transferase activity"/>
    <property type="evidence" value="ECO:0007669"/>
    <property type="project" value="TreeGrafter"/>
</dbReference>
<dbReference type="PANTHER" id="PTHR24171">
    <property type="entry name" value="ANKYRIN REPEAT DOMAIN-CONTAINING PROTEIN 39-RELATED"/>
    <property type="match status" value="1"/>
</dbReference>
<dbReference type="GO" id="GO:0085020">
    <property type="term" value="P:protein K6-linked ubiquitination"/>
    <property type="evidence" value="ECO:0007669"/>
    <property type="project" value="TreeGrafter"/>
</dbReference>
<feature type="repeat" description="ANK" evidence="3">
    <location>
        <begin position="37"/>
        <end position="69"/>
    </location>
</feature>
<organism evidence="4 5">
    <name type="scientific">Canna indica</name>
    <name type="common">Indian-shot</name>
    <dbReference type="NCBI Taxonomy" id="4628"/>
    <lineage>
        <taxon>Eukaryota</taxon>
        <taxon>Viridiplantae</taxon>
        <taxon>Streptophyta</taxon>
        <taxon>Embryophyta</taxon>
        <taxon>Tracheophyta</taxon>
        <taxon>Spermatophyta</taxon>
        <taxon>Magnoliopsida</taxon>
        <taxon>Liliopsida</taxon>
        <taxon>Zingiberales</taxon>
        <taxon>Cannaceae</taxon>
        <taxon>Canna</taxon>
    </lineage>
</organism>
<name>A0AAQ3Q0Z9_9LILI</name>
<dbReference type="InterPro" id="IPR002110">
    <property type="entry name" value="Ankyrin_rpt"/>
</dbReference>
<evidence type="ECO:0000256" key="3">
    <source>
        <dbReference type="PROSITE-ProRule" id="PRU00023"/>
    </source>
</evidence>
<keyword evidence="2 3" id="KW-0040">ANK repeat</keyword>
<evidence type="ECO:0000256" key="1">
    <source>
        <dbReference type="ARBA" id="ARBA00022737"/>
    </source>
</evidence>
<dbReference type="PROSITE" id="PS50297">
    <property type="entry name" value="ANK_REP_REGION"/>
    <property type="match status" value="3"/>
</dbReference>
<protein>
    <submittedName>
        <fullName evidence="4">26S proteasome non-ATPase regulatory subunit 10</fullName>
    </submittedName>
</protein>
<evidence type="ECO:0000313" key="4">
    <source>
        <dbReference type="EMBL" id="WOK92709.1"/>
    </source>
</evidence>
<sequence>MPPGQQMQQQLLLDVRTQNYLSSRRSFKQRLRERDDRGWTPLHIGARKGDLKVVKRLLDEGMDVNVTALGPKAKGATPLHLAAQGGHIKVMDELLDRGADIDARTKGACGWTPLHIAAKERNKEAIKFLIENGAFLPPDINDNRFNPPLHYCPGLEWAYEIKHRQERKLSFGGATCSSES</sequence>
<evidence type="ECO:0000313" key="5">
    <source>
        <dbReference type="Proteomes" id="UP001327560"/>
    </source>
</evidence>
<dbReference type="EMBL" id="CP136890">
    <property type="protein sequence ID" value="WOK92709.1"/>
    <property type="molecule type" value="Genomic_DNA"/>
</dbReference>